<accession>A0ABX0H614</accession>
<evidence type="ECO:0000313" key="2">
    <source>
        <dbReference type="EMBL" id="NHE56997.1"/>
    </source>
</evidence>
<feature type="transmembrane region" description="Helical" evidence="1">
    <location>
        <begin position="61"/>
        <end position="81"/>
    </location>
</feature>
<dbReference type="Pfam" id="PF15071">
    <property type="entry name" value="TMEM220"/>
    <property type="match status" value="1"/>
</dbReference>
<evidence type="ECO:0000256" key="1">
    <source>
        <dbReference type="SAM" id="Phobius"/>
    </source>
</evidence>
<dbReference type="EMBL" id="JAANYN010000003">
    <property type="protein sequence ID" value="NHE56997.1"/>
    <property type="molecule type" value="Genomic_DNA"/>
</dbReference>
<protein>
    <recommendedName>
        <fullName evidence="4">Transmembrane family 220, helix</fullName>
    </recommendedName>
</protein>
<feature type="transmembrane region" description="Helical" evidence="1">
    <location>
        <begin position="101"/>
        <end position="118"/>
    </location>
</feature>
<keyword evidence="1" id="KW-0472">Membrane</keyword>
<reference evidence="2 3" key="1">
    <citation type="submission" date="2020-03" db="EMBL/GenBank/DDBJ databases">
        <title>Cyclobacterium plantarum sp. nov., a marine bacterium isolated from a coastal-marine wetland.</title>
        <authorList>
            <person name="Sanchez-Porro C."/>
            <person name="Ventosa A."/>
            <person name="Amoozegar M."/>
        </authorList>
    </citation>
    <scope>NUCLEOTIDE SEQUENCE [LARGE SCALE GENOMIC DNA]</scope>
    <source>
        <strain evidence="2 3">GBPx2</strain>
    </source>
</reference>
<feature type="transmembrane region" description="Helical" evidence="1">
    <location>
        <begin position="7"/>
        <end position="25"/>
    </location>
</feature>
<comment type="caution">
    <text evidence="2">The sequence shown here is derived from an EMBL/GenBank/DDBJ whole genome shotgun (WGS) entry which is preliminary data.</text>
</comment>
<proteinExistence type="predicted"/>
<dbReference type="Proteomes" id="UP000649799">
    <property type="component" value="Unassembled WGS sequence"/>
</dbReference>
<feature type="transmembrane region" description="Helical" evidence="1">
    <location>
        <begin position="31"/>
        <end position="49"/>
    </location>
</feature>
<dbReference type="InterPro" id="IPR029377">
    <property type="entry name" value="TMEM220"/>
</dbReference>
<evidence type="ECO:0000313" key="3">
    <source>
        <dbReference type="Proteomes" id="UP000649799"/>
    </source>
</evidence>
<keyword evidence="1" id="KW-0812">Transmembrane</keyword>
<sequence>MSKAWKRFFGICSVLFLLFAYWQINDPDPECWVPVYLIASITAGFAFFGKFNVNISVIFTFAYLIAAVFFWPENIFSWIGQEWEQKDLSMKTQGMEINREFFGLVVAAVVFALVAIVGRNKRIVESQNKPNGNSTIE</sequence>
<name>A0ABX0H614_9BACT</name>
<keyword evidence="3" id="KW-1185">Reference proteome</keyword>
<keyword evidence="1" id="KW-1133">Transmembrane helix</keyword>
<gene>
    <name evidence="2" type="ORF">G9Q97_09250</name>
</gene>
<organism evidence="2 3">
    <name type="scientific">Cyclobacterium plantarum</name>
    <dbReference type="NCBI Taxonomy" id="2716263"/>
    <lineage>
        <taxon>Bacteria</taxon>
        <taxon>Pseudomonadati</taxon>
        <taxon>Bacteroidota</taxon>
        <taxon>Cytophagia</taxon>
        <taxon>Cytophagales</taxon>
        <taxon>Cyclobacteriaceae</taxon>
        <taxon>Cyclobacterium</taxon>
    </lineage>
</organism>
<evidence type="ECO:0008006" key="4">
    <source>
        <dbReference type="Google" id="ProtNLM"/>
    </source>
</evidence>